<dbReference type="Proteomes" id="UP000318704">
    <property type="component" value="Chromosome"/>
</dbReference>
<feature type="transmembrane region" description="Helical" evidence="1">
    <location>
        <begin position="15"/>
        <end position="37"/>
    </location>
</feature>
<evidence type="ECO:0000313" key="2">
    <source>
        <dbReference type="EMBL" id="QDT99886.1"/>
    </source>
</evidence>
<dbReference type="KEGG" id="gaw:V144x_54000"/>
<keyword evidence="1" id="KW-1133">Transmembrane helix</keyword>
<reference evidence="2 3" key="1">
    <citation type="submission" date="2019-03" db="EMBL/GenBank/DDBJ databases">
        <title>Deep-cultivation of Planctomycetes and their phenomic and genomic characterization uncovers novel biology.</title>
        <authorList>
            <person name="Wiegand S."/>
            <person name="Jogler M."/>
            <person name="Boedeker C."/>
            <person name="Pinto D."/>
            <person name="Vollmers J."/>
            <person name="Rivas-Marin E."/>
            <person name="Kohn T."/>
            <person name="Peeters S.H."/>
            <person name="Heuer A."/>
            <person name="Rast P."/>
            <person name="Oberbeckmann S."/>
            <person name="Bunk B."/>
            <person name="Jeske O."/>
            <person name="Meyerdierks A."/>
            <person name="Storesund J.E."/>
            <person name="Kallscheuer N."/>
            <person name="Luecker S."/>
            <person name="Lage O.M."/>
            <person name="Pohl T."/>
            <person name="Merkel B.J."/>
            <person name="Hornburger P."/>
            <person name="Mueller R.-W."/>
            <person name="Bruemmer F."/>
            <person name="Labrenz M."/>
            <person name="Spormann A.M."/>
            <person name="Op den Camp H."/>
            <person name="Overmann J."/>
            <person name="Amann R."/>
            <person name="Jetten M.S.M."/>
            <person name="Mascher T."/>
            <person name="Medema M.H."/>
            <person name="Devos D.P."/>
            <person name="Kaster A.-K."/>
            <person name="Ovreas L."/>
            <person name="Rohde M."/>
            <person name="Galperin M.Y."/>
            <person name="Jogler C."/>
        </authorList>
    </citation>
    <scope>NUCLEOTIDE SEQUENCE [LARGE SCALE GENOMIC DNA]</scope>
    <source>
        <strain evidence="2 3">V144</strain>
    </source>
</reference>
<evidence type="ECO:0000256" key="1">
    <source>
        <dbReference type="SAM" id="Phobius"/>
    </source>
</evidence>
<organism evidence="2 3">
    <name type="scientific">Gimesia aquarii</name>
    <dbReference type="NCBI Taxonomy" id="2527964"/>
    <lineage>
        <taxon>Bacteria</taxon>
        <taxon>Pseudomonadati</taxon>
        <taxon>Planctomycetota</taxon>
        <taxon>Planctomycetia</taxon>
        <taxon>Planctomycetales</taxon>
        <taxon>Planctomycetaceae</taxon>
        <taxon>Gimesia</taxon>
    </lineage>
</organism>
<feature type="transmembrane region" description="Helical" evidence="1">
    <location>
        <begin position="88"/>
        <end position="109"/>
    </location>
</feature>
<keyword evidence="1" id="KW-0472">Membrane</keyword>
<keyword evidence="1" id="KW-0812">Transmembrane</keyword>
<dbReference type="AlphaFoldDB" id="A0A517W3Q0"/>
<dbReference type="RefSeq" id="WP_144989794.1">
    <property type="nucleotide sequence ID" value="NZ_CP037920.1"/>
</dbReference>
<dbReference type="EMBL" id="CP037920">
    <property type="protein sequence ID" value="QDT99886.1"/>
    <property type="molecule type" value="Genomic_DNA"/>
</dbReference>
<proteinExistence type="predicted"/>
<accession>A0A517W3Q0</accession>
<protein>
    <submittedName>
        <fullName evidence="2">Uncharacterized protein</fullName>
    </submittedName>
</protein>
<feature type="transmembrane region" description="Helical" evidence="1">
    <location>
        <begin position="57"/>
        <end position="76"/>
    </location>
</feature>
<name>A0A517W3Q0_9PLAN</name>
<evidence type="ECO:0000313" key="3">
    <source>
        <dbReference type="Proteomes" id="UP000318704"/>
    </source>
</evidence>
<gene>
    <name evidence="2" type="ORF">V144x_54000</name>
</gene>
<sequence>MNNQFGGFMAHSMKVIAIIFGVVSGAFVGLAFGGFTASVLGYLSQLTTPNDPSAGSISWVVSLLTVPCGAILGAFLGRLTITTRPRLFCATILPLTILIVAWQGTLSMLRGMDRPRNFVCEVLGTPGAKYVGLVSVDGDIVIKKGALPAKFEFEGFHIEFAFALVHPKEKNSILVNVSADGNDLGTGAESQTGVYQRLKSFGYSETYGGTSRTWSLMSQKEVEDLINNETMPQGMWEL</sequence>